<keyword evidence="5" id="KW-1185">Reference proteome</keyword>
<dbReference type="STRING" id="888061.AXF15_02005"/>
<protein>
    <recommendedName>
        <fullName evidence="3">HEPN AbiU2-like domain-containing protein</fullName>
    </recommendedName>
</protein>
<dbReference type="KEGG" id="doa:AXF15_02005"/>
<dbReference type="PROSITE" id="PS51257">
    <property type="entry name" value="PROKAR_LIPOPROTEIN"/>
    <property type="match status" value="1"/>
</dbReference>
<dbReference type="EMBL" id="CP014230">
    <property type="protein sequence ID" value="AMD92006.1"/>
    <property type="molecule type" value="Genomic_DNA"/>
</dbReference>
<dbReference type="InterPro" id="IPR040704">
    <property type="entry name" value="HEPN_AbiU2"/>
</dbReference>
<reference evidence="5" key="1">
    <citation type="submission" date="2016-02" db="EMBL/GenBank/DDBJ databases">
        <authorList>
            <person name="Holder M.E."/>
            <person name="Ajami N.J."/>
            <person name="Petrosino J.F."/>
        </authorList>
    </citation>
    <scope>NUCLEOTIDE SEQUENCE [LARGE SCALE GENOMIC DNA]</scope>
    <source>
        <strain evidence="5">DSM 12838</strain>
    </source>
</reference>
<feature type="domain" description="HEPN AbiU2-like" evidence="3">
    <location>
        <begin position="22"/>
        <end position="131"/>
    </location>
</feature>
<dbReference type="Pfam" id="PF18734">
    <property type="entry name" value="HEPN_AbiU2"/>
    <property type="match status" value="1"/>
</dbReference>
<feature type="transmembrane region" description="Helical" evidence="2">
    <location>
        <begin position="9"/>
        <end position="25"/>
    </location>
</feature>
<proteinExistence type="predicted"/>
<dbReference type="Proteomes" id="UP000063964">
    <property type="component" value="Chromosome"/>
</dbReference>
<keyword evidence="2" id="KW-0472">Membrane</keyword>
<evidence type="ECO:0000256" key="1">
    <source>
        <dbReference type="SAM" id="Coils"/>
    </source>
</evidence>
<evidence type="ECO:0000259" key="3">
    <source>
        <dbReference type="Pfam" id="PF18734"/>
    </source>
</evidence>
<organism evidence="4 5">
    <name type="scientific">Desulfomicrobium orale DSM 12838</name>
    <dbReference type="NCBI Taxonomy" id="888061"/>
    <lineage>
        <taxon>Bacteria</taxon>
        <taxon>Pseudomonadati</taxon>
        <taxon>Thermodesulfobacteriota</taxon>
        <taxon>Desulfovibrionia</taxon>
        <taxon>Desulfovibrionales</taxon>
        <taxon>Desulfomicrobiaceae</taxon>
        <taxon>Desulfomicrobium</taxon>
    </lineage>
</organism>
<keyword evidence="2" id="KW-0812">Transmembrane</keyword>
<evidence type="ECO:0000256" key="2">
    <source>
        <dbReference type="SAM" id="Phobius"/>
    </source>
</evidence>
<keyword evidence="1" id="KW-0175">Coiled coil</keyword>
<feature type="coiled-coil region" evidence="1">
    <location>
        <begin position="94"/>
        <end position="121"/>
    </location>
</feature>
<accession>A0A0X8JNK0</accession>
<evidence type="ECO:0000313" key="4">
    <source>
        <dbReference type="EMBL" id="AMD92006.1"/>
    </source>
</evidence>
<evidence type="ECO:0000313" key="5">
    <source>
        <dbReference type="Proteomes" id="UP000063964"/>
    </source>
</evidence>
<gene>
    <name evidence="4" type="ORF">AXF15_02005</name>
</gene>
<keyword evidence="2" id="KW-1133">Transmembrane helix</keyword>
<name>A0A0X8JNK0_9BACT</name>
<sequence>MPIMDKKELIPGIIMLCGCCIRFLAYYRAGDRIQKKHKNKIQMQFWIYVSNSLLNMCILEWCKLFCEKDGKHFWKNGVEDEREFKNGLFKLEVMQGGEAEFDKYKKEIREYRDKYVAHRDLKEPKGEFKLDVVKETTIFLCEYLARHWYKEKVKVEEEYKVEYVELDEFMTGKKNLCDNAPEGGKKICDNKVVVVHELVEYEMWYEFITGG</sequence>
<dbReference type="AlphaFoldDB" id="A0A0X8JNK0"/>